<evidence type="ECO:0000259" key="2">
    <source>
        <dbReference type="Pfam" id="PF02371"/>
    </source>
</evidence>
<evidence type="ECO:0000313" key="3">
    <source>
        <dbReference type="EMBL" id="RSZ23866.1"/>
    </source>
</evidence>
<evidence type="ECO:0000259" key="1">
    <source>
        <dbReference type="Pfam" id="PF01548"/>
    </source>
</evidence>
<reference evidence="3 4" key="1">
    <citation type="submission" date="2018-12" db="EMBL/GenBank/DDBJ databases">
        <title>The genome sequences of strain 502.</title>
        <authorList>
            <person name="Gao J."/>
            <person name="Sun J."/>
        </authorList>
    </citation>
    <scope>NUCLEOTIDE SEQUENCE [LARGE SCALE GENOMIC DNA]</scope>
    <source>
        <strain evidence="3 4">502</strain>
    </source>
</reference>
<gene>
    <name evidence="3" type="ORF">EJO66_32390</name>
</gene>
<dbReference type="Proteomes" id="UP000271137">
    <property type="component" value="Unassembled WGS sequence"/>
</dbReference>
<feature type="domain" description="Transposase IS116/IS110/IS902 C-terminal" evidence="2">
    <location>
        <begin position="213"/>
        <end position="298"/>
    </location>
</feature>
<dbReference type="InterPro" id="IPR003346">
    <property type="entry name" value="Transposase_20"/>
</dbReference>
<dbReference type="InterPro" id="IPR002525">
    <property type="entry name" value="Transp_IS110-like_N"/>
</dbReference>
<comment type="caution">
    <text evidence="3">The sequence shown here is derived from an EMBL/GenBank/DDBJ whole genome shotgun (WGS) entry which is preliminary data.</text>
</comment>
<proteinExistence type="predicted"/>
<dbReference type="InterPro" id="IPR047650">
    <property type="entry name" value="Transpos_IS110"/>
</dbReference>
<dbReference type="NCBIfam" id="NF033542">
    <property type="entry name" value="transpos_IS110"/>
    <property type="match status" value="1"/>
</dbReference>
<keyword evidence="4" id="KW-1185">Reference proteome</keyword>
<dbReference type="RefSeq" id="WP_125967286.1">
    <property type="nucleotide sequence ID" value="NZ_RXFQ01000064.1"/>
</dbReference>
<evidence type="ECO:0000313" key="4">
    <source>
        <dbReference type="Proteomes" id="UP000271137"/>
    </source>
</evidence>
<organism evidence="3 4">
    <name type="scientific">Variovorax beijingensis</name>
    <dbReference type="NCBI Taxonomy" id="2496117"/>
    <lineage>
        <taxon>Bacteria</taxon>
        <taxon>Pseudomonadati</taxon>
        <taxon>Pseudomonadota</taxon>
        <taxon>Betaproteobacteria</taxon>
        <taxon>Burkholderiales</taxon>
        <taxon>Comamonadaceae</taxon>
        <taxon>Variovorax</taxon>
    </lineage>
</organism>
<dbReference type="PANTHER" id="PTHR33055:SF15">
    <property type="entry name" value="TRANSPOSASE-RELATED"/>
    <property type="match status" value="1"/>
</dbReference>
<sequence length="338" mass="37470">MELYAGIDLHSNNSVVTVLDEQDRTVYARRLPNNLDAIVSALRACAGSVRGVAVESTYNWYWLVDGLQAAGFTVHLVNTAAVKQYDGLKHGGDFSDARHLAHLLRLGILPVGYIYPREERAVRDLLRKRSQLVRQRCTQILSIENLMARNLGSRATGNAIKRWEPENIDAMELLDEQKQALKANLAVMKCIDCQVNQLERSILAKVKLREDYQALKTVSGIGEILAVTIALETGDIGRFAGAGNFASYARMVDSRRESNGKKKGVGNVKCGNKYLSWAFIEAAHFAVRYDATIKRWYQKKCAGSLSVVAIKAVAHKLARACYHVIKDGTPFDAGRAFS</sequence>
<dbReference type="Pfam" id="PF02371">
    <property type="entry name" value="Transposase_20"/>
    <property type="match status" value="1"/>
</dbReference>
<dbReference type="Pfam" id="PF01548">
    <property type="entry name" value="DEDD_Tnp_IS110"/>
    <property type="match status" value="1"/>
</dbReference>
<name>A0ABX9ZWK9_9BURK</name>
<feature type="domain" description="Transposase IS110-like N-terminal" evidence="1">
    <location>
        <begin position="5"/>
        <end position="147"/>
    </location>
</feature>
<accession>A0ABX9ZWK9</accession>
<dbReference type="PANTHER" id="PTHR33055">
    <property type="entry name" value="TRANSPOSASE FOR INSERTION SEQUENCE ELEMENT IS1111A"/>
    <property type="match status" value="1"/>
</dbReference>
<dbReference type="EMBL" id="RXFQ01000064">
    <property type="protein sequence ID" value="RSZ23866.1"/>
    <property type="molecule type" value="Genomic_DNA"/>
</dbReference>
<protein>
    <submittedName>
        <fullName evidence="3">IS110 family transposase</fullName>
    </submittedName>
</protein>